<gene>
    <name evidence="1" type="ORF">ERS852492_00348</name>
</gene>
<organism evidence="1 2">
    <name type="scientific">Lachnospira eligens</name>
    <dbReference type="NCBI Taxonomy" id="39485"/>
    <lineage>
        <taxon>Bacteria</taxon>
        <taxon>Bacillati</taxon>
        <taxon>Bacillota</taxon>
        <taxon>Clostridia</taxon>
        <taxon>Lachnospirales</taxon>
        <taxon>Lachnospiraceae</taxon>
        <taxon>Lachnospira</taxon>
    </lineage>
</organism>
<evidence type="ECO:0000313" key="1">
    <source>
        <dbReference type="EMBL" id="CUQ80139.1"/>
    </source>
</evidence>
<dbReference type="Proteomes" id="UP000095780">
    <property type="component" value="Unassembled WGS sequence"/>
</dbReference>
<protein>
    <submittedName>
        <fullName evidence="1">Uncharacterized protein</fullName>
    </submittedName>
</protein>
<dbReference type="EMBL" id="CZBV01000001">
    <property type="protein sequence ID" value="CUQ80139.1"/>
    <property type="molecule type" value="Genomic_DNA"/>
</dbReference>
<reference evidence="1 2" key="1">
    <citation type="submission" date="2015-09" db="EMBL/GenBank/DDBJ databases">
        <authorList>
            <consortium name="Pathogen Informatics"/>
        </authorList>
    </citation>
    <scope>NUCLEOTIDE SEQUENCE [LARGE SCALE GENOMIC DNA]</scope>
    <source>
        <strain evidence="1 2">2789STDY5834878</strain>
    </source>
</reference>
<sequence>MRFKNVFCTQLYKDTFSKVLKEDEFTHGDEILVDMEEPDGDRISYIIMHHGHSISDCKAFVTTTDENVLIAVFDLWGKFYKCYIIKNDSIRNVEVENVLGGKEIKFDGESQYGKISVKMAAVNRQFGTDLKFQREHLQLFAANLQRISENPKCFIQDKDRVNSNNNIDSDEISIDLSLVELTDTQRRQLIGNRKFEDFNLESHNINIIYGVYEANRDIVLTLTSFTSTILIQDGGDYNYCILYKEKEYGVTYGFNWDDKKLNGIHNRTPFSQNVVESMVRYYEDSFHERSELEENVRKRFEKEYNMEIHDFLKFYIENVMDNS</sequence>
<evidence type="ECO:0000313" key="2">
    <source>
        <dbReference type="Proteomes" id="UP000095780"/>
    </source>
</evidence>
<proteinExistence type="predicted"/>
<accession>A0A174Z5G3</accession>
<dbReference type="RefSeq" id="WP_055285756.1">
    <property type="nucleotide sequence ID" value="NZ_CABIXW010000001.1"/>
</dbReference>
<name>A0A174Z5G3_9FIRM</name>
<dbReference type="AlphaFoldDB" id="A0A174Z5G3"/>